<evidence type="ECO:0000313" key="2">
    <source>
        <dbReference type="Proteomes" id="UP001239111"/>
    </source>
</evidence>
<organism evidence="1 2">
    <name type="scientific">Eretmocerus hayati</name>
    <dbReference type="NCBI Taxonomy" id="131215"/>
    <lineage>
        <taxon>Eukaryota</taxon>
        <taxon>Metazoa</taxon>
        <taxon>Ecdysozoa</taxon>
        <taxon>Arthropoda</taxon>
        <taxon>Hexapoda</taxon>
        <taxon>Insecta</taxon>
        <taxon>Pterygota</taxon>
        <taxon>Neoptera</taxon>
        <taxon>Endopterygota</taxon>
        <taxon>Hymenoptera</taxon>
        <taxon>Apocrita</taxon>
        <taxon>Proctotrupomorpha</taxon>
        <taxon>Chalcidoidea</taxon>
        <taxon>Aphelinidae</taxon>
        <taxon>Aphelininae</taxon>
        <taxon>Eretmocerus</taxon>
    </lineage>
</organism>
<sequence>MSLSGRAVSTRSAHRTRPASSVDARRREQAFAEYELILNGLKQSFDERWKLNVPANQGNGKVKFSDFERHRTLGTGAFGRVVLVKHRSDSTYYAMKILDKAKLVKMKQVEHTHNEKRILQSMRFPFVVYMEYCYKDNSYIYMILPFINGGEMFTHLRKLGKFDENLSRFYGAQVTLALEYLHKCNLVYRDLKPENILIDHTGYIRITDFGFSKMVENRTWTLCGTPEYLAPEIILSKGYGKCVDWWSFGVLLYEMSAGYSPFFSPEPMKIYEKITSGRYRCPNFFSTELQDLLKNVLQTDLTRRFGNLKGGPSDIKKHKWFMKTDWLKIYNRSIVPSFVPACAGPGDHSNFDKYDEEELVVSELEEYPKEFANF</sequence>
<protein>
    <submittedName>
        <fullName evidence="1">Uncharacterized protein</fullName>
    </submittedName>
</protein>
<gene>
    <name evidence="1" type="ORF">QAD02_014467</name>
</gene>
<dbReference type="EMBL" id="CM056742">
    <property type="protein sequence ID" value="KAJ8678680.1"/>
    <property type="molecule type" value="Genomic_DNA"/>
</dbReference>
<keyword evidence="2" id="KW-1185">Reference proteome</keyword>
<name>A0ACC2P5L1_9HYME</name>
<proteinExistence type="predicted"/>
<dbReference type="Proteomes" id="UP001239111">
    <property type="component" value="Chromosome 2"/>
</dbReference>
<reference evidence="1" key="1">
    <citation type="submission" date="2023-04" db="EMBL/GenBank/DDBJ databases">
        <title>A chromosome-level genome assembly of the parasitoid wasp Eretmocerus hayati.</title>
        <authorList>
            <person name="Zhong Y."/>
            <person name="Liu S."/>
            <person name="Liu Y."/>
        </authorList>
    </citation>
    <scope>NUCLEOTIDE SEQUENCE</scope>
    <source>
        <strain evidence="1">ZJU_SS_LIU_2023</strain>
    </source>
</reference>
<accession>A0ACC2P5L1</accession>
<evidence type="ECO:0000313" key="1">
    <source>
        <dbReference type="EMBL" id="KAJ8678680.1"/>
    </source>
</evidence>
<comment type="caution">
    <text evidence="1">The sequence shown here is derived from an EMBL/GenBank/DDBJ whole genome shotgun (WGS) entry which is preliminary data.</text>
</comment>